<dbReference type="NCBIfam" id="TIGR01764">
    <property type="entry name" value="excise"/>
    <property type="match status" value="1"/>
</dbReference>
<dbReference type="EMBL" id="LLYA01000156">
    <property type="protein sequence ID" value="KRR24228.1"/>
    <property type="molecule type" value="Genomic_DNA"/>
</dbReference>
<evidence type="ECO:0000313" key="3">
    <source>
        <dbReference type="EMBL" id="KRR24228.1"/>
    </source>
</evidence>
<proteinExistence type="predicted"/>
<dbReference type="GO" id="GO:0003677">
    <property type="term" value="F:DNA binding"/>
    <property type="evidence" value="ECO:0007669"/>
    <property type="project" value="UniProtKB-KW"/>
</dbReference>
<reference evidence="3 4" key="1">
    <citation type="submission" date="2014-03" db="EMBL/GenBank/DDBJ databases">
        <title>Bradyrhizobium valentinum sp. nov., isolated from effective nodules of Lupinus mariae-josephae, a lupine endemic of basic-lime soils in Eastern Spain.</title>
        <authorList>
            <person name="Duran D."/>
            <person name="Rey L."/>
            <person name="Navarro A."/>
            <person name="Busquets A."/>
            <person name="Imperial J."/>
            <person name="Ruiz-Argueso T."/>
        </authorList>
    </citation>
    <scope>NUCLEOTIDE SEQUENCE [LARGE SCALE GENOMIC DNA]</scope>
    <source>
        <strain evidence="3 4">Ro19</strain>
    </source>
</reference>
<dbReference type="OrthoDB" id="9805928at2"/>
<dbReference type="PANTHER" id="PTHR38431:SF1">
    <property type="entry name" value="BLL2305 PROTEIN"/>
    <property type="match status" value="1"/>
</dbReference>
<feature type="domain" description="Helix-turn-helix" evidence="2">
    <location>
        <begin position="4"/>
        <end position="51"/>
    </location>
</feature>
<gene>
    <name evidence="3" type="ORF">CQ13_26075</name>
</gene>
<organism evidence="3 4">
    <name type="scientific">Bradyrhizobium retamae</name>
    <dbReference type="NCBI Taxonomy" id="1300035"/>
    <lineage>
        <taxon>Bacteria</taxon>
        <taxon>Pseudomonadati</taxon>
        <taxon>Pseudomonadota</taxon>
        <taxon>Alphaproteobacteria</taxon>
        <taxon>Hyphomicrobiales</taxon>
        <taxon>Nitrobacteraceae</taxon>
        <taxon>Bradyrhizobium</taxon>
    </lineage>
</organism>
<evidence type="ECO:0000259" key="2">
    <source>
        <dbReference type="Pfam" id="PF12728"/>
    </source>
</evidence>
<dbReference type="InterPro" id="IPR038148">
    <property type="entry name" value="Tn1545/Tn916_Xis"/>
</dbReference>
<evidence type="ECO:0000313" key="4">
    <source>
        <dbReference type="Proteomes" id="UP000052023"/>
    </source>
</evidence>
<accession>A0A0R3MVZ3</accession>
<keyword evidence="3" id="KW-0238">DNA-binding</keyword>
<dbReference type="SUPFAM" id="SSF53850">
    <property type="entry name" value="Periplasmic binding protein-like II"/>
    <property type="match status" value="1"/>
</dbReference>
<protein>
    <submittedName>
        <fullName evidence="3">DNA-binding protein</fullName>
    </submittedName>
</protein>
<dbReference type="Pfam" id="PF12728">
    <property type="entry name" value="HTH_17"/>
    <property type="match status" value="1"/>
</dbReference>
<name>A0A0R3MVZ3_9BRAD</name>
<dbReference type="PANTHER" id="PTHR38431">
    <property type="entry name" value="BLL2305 PROTEIN"/>
    <property type="match status" value="1"/>
</dbReference>
<dbReference type="Proteomes" id="UP000052023">
    <property type="component" value="Unassembled WGS sequence"/>
</dbReference>
<feature type="domain" description="PBP" evidence="1">
    <location>
        <begin position="83"/>
        <end position="267"/>
    </location>
</feature>
<dbReference type="InterPro" id="IPR041657">
    <property type="entry name" value="HTH_17"/>
</dbReference>
<dbReference type="AlphaFoldDB" id="A0A0R3MVZ3"/>
<keyword evidence="4" id="KW-1185">Reference proteome</keyword>
<dbReference type="InterPro" id="IPR010093">
    <property type="entry name" value="SinI_DNA-bd"/>
</dbReference>
<evidence type="ECO:0000259" key="1">
    <source>
        <dbReference type="Pfam" id="PF12727"/>
    </source>
</evidence>
<dbReference type="Gene3D" id="3.90.105.50">
    <property type="match status" value="1"/>
</dbReference>
<dbReference type="Gene3D" id="3.40.190.10">
    <property type="entry name" value="Periplasmic binding protein-like II"/>
    <property type="match status" value="1"/>
</dbReference>
<sequence>MPELLTTDEAADYLRLSERKLYELVANRAVPCSKVTGRWLFPRTALDRWVSAGLIAPAGLAQVAPPIVGGSHDPLLEWGLRESNSGLASLAEGSEEGLRRLTRGEVMVAAIHLHRLDGDDDRANVEAVADAPGLHDAVVLGFARREQGILVASGNPLDLSDMASIATLRARMAQRPPGAGAQLLLLALLARAGITLDDLKLAKPAFPTGPDIAQAIRAGRIDCGIATRSVAKSAGLDFVPVTWERFDLVMRQRDYFMKGPQALFDFMRGPSFRDRAGELSGYDVSDAGTVRLVN</sequence>
<dbReference type="RefSeq" id="WP_057844413.1">
    <property type="nucleotide sequence ID" value="NZ_LLYA01000156.1"/>
</dbReference>
<dbReference type="Pfam" id="PF12727">
    <property type="entry name" value="PBP_like"/>
    <property type="match status" value="1"/>
</dbReference>
<dbReference type="InterPro" id="IPR024370">
    <property type="entry name" value="PBP_domain"/>
</dbReference>
<comment type="caution">
    <text evidence="3">The sequence shown here is derived from an EMBL/GenBank/DDBJ whole genome shotgun (WGS) entry which is preliminary data.</text>
</comment>